<evidence type="ECO:0000313" key="2">
    <source>
        <dbReference type="Proteomes" id="UP001145114"/>
    </source>
</evidence>
<reference evidence="1" key="1">
    <citation type="submission" date="2022-06" db="EMBL/GenBank/DDBJ databases">
        <title>Phylogenomic reconstructions and comparative analyses of Kickxellomycotina fungi.</title>
        <authorList>
            <person name="Reynolds N.K."/>
            <person name="Stajich J.E."/>
            <person name="Barry K."/>
            <person name="Grigoriev I.V."/>
            <person name="Crous P."/>
            <person name="Smith M.E."/>
        </authorList>
    </citation>
    <scope>NUCLEOTIDE SEQUENCE</scope>
    <source>
        <strain evidence="1">RSA 2271</strain>
    </source>
</reference>
<accession>A0ACC1HNH5</accession>
<keyword evidence="2" id="KW-1185">Reference proteome</keyword>
<gene>
    <name evidence="1" type="ORF">EV182_005898</name>
</gene>
<protein>
    <submittedName>
        <fullName evidence="1">Uncharacterized protein</fullName>
    </submittedName>
</protein>
<proteinExistence type="predicted"/>
<feature type="non-terminal residue" evidence="1">
    <location>
        <position position="233"/>
    </location>
</feature>
<dbReference type="Proteomes" id="UP001145114">
    <property type="component" value="Unassembled WGS sequence"/>
</dbReference>
<organism evidence="1 2">
    <name type="scientific">Spiromyces aspiralis</name>
    <dbReference type="NCBI Taxonomy" id="68401"/>
    <lineage>
        <taxon>Eukaryota</taxon>
        <taxon>Fungi</taxon>
        <taxon>Fungi incertae sedis</taxon>
        <taxon>Zoopagomycota</taxon>
        <taxon>Kickxellomycotina</taxon>
        <taxon>Kickxellomycetes</taxon>
        <taxon>Kickxellales</taxon>
        <taxon>Kickxellaceae</taxon>
        <taxon>Spiromyces</taxon>
    </lineage>
</organism>
<comment type="caution">
    <text evidence="1">The sequence shown here is derived from an EMBL/GenBank/DDBJ whole genome shotgun (WGS) entry which is preliminary data.</text>
</comment>
<dbReference type="EMBL" id="JAMZIH010002255">
    <property type="protein sequence ID" value="KAJ1677565.1"/>
    <property type="molecule type" value="Genomic_DNA"/>
</dbReference>
<name>A0ACC1HNH5_9FUNG</name>
<sequence>MNECQIGSAPKREHLPEIDASTLPPPLPARRSIRNPATAAADDTERPFILISRIQNGVGRAASFLRRTTARGLKQAGKVAARNAELLVGWMLWTTLSLISMIGFVSLVAILVMQLTWTNENAKGVTKHAVMAGQILELLVVLVLCTLVHINKSRNFSLGLIARLKFTFVGVCLLAFAYFTRYNWTMLAMHHKKLVKLSLSDGIETNFIARGLREIVKFTSFAARIVAFVLIAW</sequence>
<evidence type="ECO:0000313" key="1">
    <source>
        <dbReference type="EMBL" id="KAJ1677565.1"/>
    </source>
</evidence>